<evidence type="ECO:0000313" key="3">
    <source>
        <dbReference type="Proteomes" id="UP001597183"/>
    </source>
</evidence>
<accession>A0ABW4AKF6</accession>
<keyword evidence="3" id="KW-1185">Reference proteome</keyword>
<dbReference type="CDD" id="cd04301">
    <property type="entry name" value="NAT_SF"/>
    <property type="match status" value="1"/>
</dbReference>
<dbReference type="SUPFAM" id="SSF55729">
    <property type="entry name" value="Acyl-CoA N-acyltransferases (Nat)"/>
    <property type="match status" value="1"/>
</dbReference>
<dbReference type="InterPro" id="IPR000182">
    <property type="entry name" value="GNAT_dom"/>
</dbReference>
<dbReference type="Gene3D" id="3.40.630.30">
    <property type="match status" value="1"/>
</dbReference>
<dbReference type="InterPro" id="IPR016181">
    <property type="entry name" value="Acyl_CoA_acyltransferase"/>
</dbReference>
<dbReference type="EMBL" id="JBHTMK010000044">
    <property type="protein sequence ID" value="MFD1370437.1"/>
    <property type="molecule type" value="Genomic_DNA"/>
</dbReference>
<dbReference type="Pfam" id="PF00583">
    <property type="entry name" value="Acetyltransf_1"/>
    <property type="match status" value="1"/>
</dbReference>
<dbReference type="RefSeq" id="WP_317793790.1">
    <property type="nucleotide sequence ID" value="NZ_AP028461.1"/>
</dbReference>
<comment type="caution">
    <text evidence="2">The sequence shown here is derived from an EMBL/GenBank/DDBJ whole genome shotgun (WGS) entry which is preliminary data.</text>
</comment>
<sequence>MSFETILGSAVFDLLYRPDWRTAQAVGVRTHCLAAGAESFVLSPADGVVAGFVVLRSDQNESLGIIEMIAVHPEHQRHGYGRAATPRAAVH</sequence>
<feature type="domain" description="N-acetyltransferase" evidence="1">
    <location>
        <begin position="1"/>
        <end position="91"/>
    </location>
</feature>
<organism evidence="2 3">
    <name type="scientific">Actinoplanes sichuanensis</name>
    <dbReference type="NCBI Taxonomy" id="512349"/>
    <lineage>
        <taxon>Bacteria</taxon>
        <taxon>Bacillati</taxon>
        <taxon>Actinomycetota</taxon>
        <taxon>Actinomycetes</taxon>
        <taxon>Micromonosporales</taxon>
        <taxon>Micromonosporaceae</taxon>
        <taxon>Actinoplanes</taxon>
    </lineage>
</organism>
<proteinExistence type="predicted"/>
<name>A0ABW4AKF6_9ACTN</name>
<dbReference type="Proteomes" id="UP001597183">
    <property type="component" value="Unassembled WGS sequence"/>
</dbReference>
<dbReference type="PROSITE" id="PS51186">
    <property type="entry name" value="GNAT"/>
    <property type="match status" value="1"/>
</dbReference>
<protein>
    <submittedName>
        <fullName evidence="2">GNAT family N-acetyltransferase</fullName>
    </submittedName>
</protein>
<gene>
    <name evidence="2" type="ORF">ACFQ5G_34320</name>
</gene>
<reference evidence="3" key="1">
    <citation type="journal article" date="2019" name="Int. J. Syst. Evol. Microbiol.">
        <title>The Global Catalogue of Microorganisms (GCM) 10K type strain sequencing project: providing services to taxonomists for standard genome sequencing and annotation.</title>
        <authorList>
            <consortium name="The Broad Institute Genomics Platform"/>
            <consortium name="The Broad Institute Genome Sequencing Center for Infectious Disease"/>
            <person name="Wu L."/>
            <person name="Ma J."/>
        </authorList>
    </citation>
    <scope>NUCLEOTIDE SEQUENCE [LARGE SCALE GENOMIC DNA]</scope>
    <source>
        <strain evidence="3">CCM 7526</strain>
    </source>
</reference>
<evidence type="ECO:0000313" key="2">
    <source>
        <dbReference type="EMBL" id="MFD1370437.1"/>
    </source>
</evidence>
<evidence type="ECO:0000259" key="1">
    <source>
        <dbReference type="PROSITE" id="PS51186"/>
    </source>
</evidence>